<organism evidence="1 2">
    <name type="scientific">Clostridium uliginosum</name>
    <dbReference type="NCBI Taxonomy" id="119641"/>
    <lineage>
        <taxon>Bacteria</taxon>
        <taxon>Bacillati</taxon>
        <taxon>Bacillota</taxon>
        <taxon>Clostridia</taxon>
        <taxon>Eubacteriales</taxon>
        <taxon>Clostridiaceae</taxon>
        <taxon>Clostridium</taxon>
    </lineage>
</organism>
<gene>
    <name evidence="1" type="ORF">SAMN05421842_10144</name>
</gene>
<dbReference type="RefSeq" id="WP_175559907.1">
    <property type="nucleotide sequence ID" value="NZ_FOMG01000001.1"/>
</dbReference>
<dbReference type="STRING" id="119641.SAMN05421842_10144"/>
<evidence type="ECO:0000313" key="1">
    <source>
        <dbReference type="EMBL" id="SFC14454.1"/>
    </source>
</evidence>
<dbReference type="EMBL" id="FOMG01000001">
    <property type="protein sequence ID" value="SFC14454.1"/>
    <property type="molecule type" value="Genomic_DNA"/>
</dbReference>
<name>A0A1I1GS20_9CLOT</name>
<proteinExistence type="predicted"/>
<accession>A0A1I1GS20</accession>
<sequence>MNDTVKIINQLQMARYMKHGVKPVDMFYDAETNKVIFVFDKEETKPLFDLWIRRQLV</sequence>
<reference evidence="1 2" key="1">
    <citation type="submission" date="2016-10" db="EMBL/GenBank/DDBJ databases">
        <authorList>
            <person name="de Groot N.N."/>
        </authorList>
    </citation>
    <scope>NUCLEOTIDE SEQUENCE [LARGE SCALE GENOMIC DNA]</scope>
    <source>
        <strain evidence="1 2">DSM 12992</strain>
    </source>
</reference>
<keyword evidence="2" id="KW-1185">Reference proteome</keyword>
<dbReference type="AlphaFoldDB" id="A0A1I1GS20"/>
<dbReference type="Proteomes" id="UP000199263">
    <property type="component" value="Unassembled WGS sequence"/>
</dbReference>
<protein>
    <submittedName>
        <fullName evidence="1">Uncharacterized protein</fullName>
    </submittedName>
</protein>
<evidence type="ECO:0000313" key="2">
    <source>
        <dbReference type="Proteomes" id="UP000199263"/>
    </source>
</evidence>